<evidence type="ECO:0000256" key="27">
    <source>
        <dbReference type="ARBA" id="ARBA00023228"/>
    </source>
</evidence>
<feature type="transmembrane region" description="Helical" evidence="41">
    <location>
        <begin position="191"/>
        <end position="209"/>
    </location>
</feature>
<keyword evidence="15 41" id="KW-0812">Transmembrane</keyword>
<sequence>MSAFSKLIIALTAVIVFSYIADAAVLVSRAFIEGTWTSASLAYYILTSYLAWTLALLSLAYESQLNRQWYWIQYAFWLMATVLDVTVAWLWAMGFKHPKDGTLFTVYDRLWMAIFIARYVVEVITTLLALMHMFIEPKRSQQDLQEEREPLLRQSAATTSAGDDSGIKNFFKKMEQIFPYIWPRHDLRLQFLIFASFALMILGMAINVLTSRQIGIVVDEITSMPGKFAWAAVSIYIGYRFLQGGSGLIQACQNWLWIPVQQYTSREISLKMFSHLHSLSLAFHINRKTGEVLRVMDRGTNSVIQLLQQIVFQMFPAIANILVAVVFFAVHFSLAFGLIVFVTMGLYLFVTVRMTTWRTKFRREMNQLDNQMRTKAVDSLLNFETVKYYGAEAFEVGRYRDAVLEYQKADWKSSVSLNFLNLTQNAVITAGLLVGSLLCAWEVSQGRFTAGDYVTFNMYMIQLYSPLHFFGTYYRMIQQNFIDMEKMLELLQEEETVKDSPDATQMVVKQGEVTFENVTFSYDVRQTALKGISFTVPAGKTVALVGPSGSGKSTILRLLFRFYDPSSGSISIDGQDIRSVTQESLRKNIGVVPQDTVLFNDTIMYNIRYGNIHATDDEIIQAAKAAQIHDSIMQFPDQYETKVGERGLRLSGGEKQRLAIARTIVKNPPVILLDEATSALDTTTERHIQEALNTMTKDRTTLVIAHRLSTIVNADLILVIKDGKVVESGSHEELIRQGTESGQGVYFEMWEKQLDDTPSADSSTLALEADS</sequence>
<evidence type="ECO:0000256" key="7">
    <source>
        <dbReference type="ARBA" id="ARBA00004550"/>
    </source>
</evidence>
<dbReference type="PANTHER" id="PTHR24221">
    <property type="entry name" value="ATP-BINDING CASSETTE SUB-FAMILY B"/>
    <property type="match status" value="1"/>
</dbReference>
<evidence type="ECO:0000256" key="34">
    <source>
        <dbReference type="ARBA" id="ARBA00047753"/>
    </source>
</evidence>
<evidence type="ECO:0000256" key="31">
    <source>
        <dbReference type="ARBA" id="ARBA00024439"/>
    </source>
</evidence>
<keyword evidence="20" id="KW-0067">ATP-binding</keyword>
<dbReference type="PROSITE" id="PS50893">
    <property type="entry name" value="ABC_TRANSPORTER_2"/>
    <property type="match status" value="1"/>
</dbReference>
<evidence type="ECO:0000256" key="41">
    <source>
        <dbReference type="SAM" id="Phobius"/>
    </source>
</evidence>
<evidence type="ECO:0000259" key="42">
    <source>
        <dbReference type="PROSITE" id="PS50893"/>
    </source>
</evidence>
<evidence type="ECO:0000256" key="4">
    <source>
        <dbReference type="ARBA" id="ARBA00004374"/>
    </source>
</evidence>
<evidence type="ECO:0000256" key="15">
    <source>
        <dbReference type="ARBA" id="ARBA00022692"/>
    </source>
</evidence>
<comment type="subcellular location">
    <subcellularLocation>
        <location evidence="8">Cell membrane</location>
        <topology evidence="8">Multi-pass membrane protein</topology>
    </subcellularLocation>
    <subcellularLocation>
        <location evidence="1">Early endosome membrane</location>
    </subcellularLocation>
    <subcellularLocation>
        <location evidence="6">Endoplasmic reticulum membrane</location>
        <topology evidence="6">Multi-pass membrane protein</topology>
    </subcellularLocation>
    <subcellularLocation>
        <location evidence="3">Endosome membrane</location>
        <topology evidence="3">Multi-pass membrane protein</topology>
    </subcellularLocation>
    <subcellularLocation>
        <location evidence="2">Endosome</location>
        <location evidence="2">Multivesicular body membrane</location>
    </subcellularLocation>
    <subcellularLocation>
        <location evidence="9">Golgi apparatus membrane</location>
        <topology evidence="9">Multi-pass membrane protein</topology>
    </subcellularLocation>
    <subcellularLocation>
        <location evidence="5">Late endosome membrane</location>
    </subcellularLocation>
    <subcellularLocation>
        <location evidence="10">Lysosome membrane</location>
    </subcellularLocation>
    <subcellularLocation>
        <location evidence="28">Melanosome membrane</location>
    </subcellularLocation>
    <subcellularLocation>
        <location evidence="4">Mitochondrion outer membrane</location>
        <topology evidence="4">Multi-pass membrane protein</topology>
    </subcellularLocation>
    <subcellularLocation>
        <location evidence="7">Secreted</location>
        <location evidence="7">Extracellular exosome</location>
    </subcellularLocation>
</comment>
<dbReference type="CDD" id="cd18581">
    <property type="entry name" value="ABC_6TM_ABCB6"/>
    <property type="match status" value="1"/>
</dbReference>
<evidence type="ECO:0000256" key="35">
    <source>
        <dbReference type="ARBA" id="ARBA00047789"/>
    </source>
</evidence>
<comment type="catalytic activity">
    <reaction evidence="33">
        <text>heme b(in) + ATP + H2O = heme b(out) + ADP + phosphate + H(+)</text>
        <dbReference type="Rhea" id="RHEA:19261"/>
        <dbReference type="ChEBI" id="CHEBI:15377"/>
        <dbReference type="ChEBI" id="CHEBI:15378"/>
        <dbReference type="ChEBI" id="CHEBI:30616"/>
        <dbReference type="ChEBI" id="CHEBI:43474"/>
        <dbReference type="ChEBI" id="CHEBI:60344"/>
        <dbReference type="ChEBI" id="CHEBI:456216"/>
        <dbReference type="EC" id="7.6.2.5"/>
    </reaction>
    <physiologicalReaction direction="left-to-right" evidence="33">
        <dbReference type="Rhea" id="RHEA:19262"/>
    </physiologicalReaction>
</comment>
<dbReference type="GO" id="GO:0005524">
    <property type="term" value="F:ATP binding"/>
    <property type="evidence" value="ECO:0007669"/>
    <property type="project" value="UniProtKB-KW"/>
</dbReference>
<dbReference type="GO" id="GO:0000139">
    <property type="term" value="C:Golgi membrane"/>
    <property type="evidence" value="ECO:0007669"/>
    <property type="project" value="UniProtKB-SubCell"/>
</dbReference>
<dbReference type="PROSITE" id="PS50929">
    <property type="entry name" value="ABC_TM1F"/>
    <property type="match status" value="1"/>
</dbReference>
<evidence type="ECO:0000256" key="37">
    <source>
        <dbReference type="ARBA" id="ARBA00048455"/>
    </source>
</evidence>
<comment type="catalytic activity">
    <reaction evidence="38">
        <text>uroporphyrin III(in) + ATP + H2O = uroporphyrin III(out) + ADP + phosphate + H(+)</text>
        <dbReference type="Rhea" id="RHEA:66776"/>
        <dbReference type="ChEBI" id="CHEBI:15377"/>
        <dbReference type="ChEBI" id="CHEBI:15378"/>
        <dbReference type="ChEBI" id="CHEBI:30616"/>
        <dbReference type="ChEBI" id="CHEBI:43474"/>
        <dbReference type="ChEBI" id="CHEBI:167479"/>
        <dbReference type="ChEBI" id="CHEBI:456216"/>
    </reaction>
    <physiologicalReaction direction="left-to-right" evidence="38">
        <dbReference type="Rhea" id="RHEA:66777"/>
    </physiologicalReaction>
</comment>
<keyword evidence="13" id="KW-1003">Cell membrane</keyword>
<dbReference type="Pfam" id="PF00664">
    <property type="entry name" value="ABC_membrane"/>
    <property type="match status" value="1"/>
</dbReference>
<keyword evidence="19" id="KW-0256">Endoplasmic reticulum</keyword>
<dbReference type="Proteomes" id="UP000242146">
    <property type="component" value="Unassembled WGS sequence"/>
</dbReference>
<evidence type="ECO:0000256" key="16">
    <source>
        <dbReference type="ARBA" id="ARBA00022741"/>
    </source>
</evidence>
<comment type="catalytic activity">
    <reaction evidence="39">
        <text>coproporphyrin III(in) + ATP + H2O = coproporphyrin III(out) + ADP + phosphate + H(+)</text>
        <dbReference type="Rhea" id="RHEA:66664"/>
        <dbReference type="ChEBI" id="CHEBI:15377"/>
        <dbReference type="ChEBI" id="CHEBI:15378"/>
        <dbReference type="ChEBI" id="CHEBI:30616"/>
        <dbReference type="ChEBI" id="CHEBI:43474"/>
        <dbReference type="ChEBI" id="CHEBI:131725"/>
        <dbReference type="ChEBI" id="CHEBI:456216"/>
    </reaction>
    <physiologicalReaction direction="left-to-right" evidence="39">
        <dbReference type="Rhea" id="RHEA:66665"/>
    </physiologicalReaction>
</comment>
<keyword evidence="16" id="KW-0547">Nucleotide-binding</keyword>
<evidence type="ECO:0000256" key="28">
    <source>
        <dbReference type="ARBA" id="ARBA00024320"/>
    </source>
</evidence>
<feature type="transmembrane region" description="Helical" evidence="41">
    <location>
        <begin position="111"/>
        <end position="135"/>
    </location>
</feature>
<dbReference type="GO" id="GO:0016887">
    <property type="term" value="F:ATP hydrolysis activity"/>
    <property type="evidence" value="ECO:0007669"/>
    <property type="project" value="InterPro"/>
</dbReference>
<evidence type="ECO:0000256" key="25">
    <source>
        <dbReference type="ARBA" id="ARBA00023136"/>
    </source>
</evidence>
<dbReference type="Pfam" id="PF00005">
    <property type="entry name" value="ABC_tran"/>
    <property type="match status" value="1"/>
</dbReference>
<dbReference type="GO" id="GO:0032585">
    <property type="term" value="C:multivesicular body membrane"/>
    <property type="evidence" value="ECO:0007669"/>
    <property type="project" value="UniProtKB-SubCell"/>
</dbReference>
<dbReference type="SUPFAM" id="SSF90123">
    <property type="entry name" value="ABC transporter transmembrane region"/>
    <property type="match status" value="1"/>
</dbReference>
<evidence type="ECO:0000256" key="39">
    <source>
        <dbReference type="ARBA" id="ARBA00048636"/>
    </source>
</evidence>
<dbReference type="GO" id="GO:0005886">
    <property type="term" value="C:plasma membrane"/>
    <property type="evidence" value="ECO:0007669"/>
    <property type="project" value="UniProtKB-SubCell"/>
</dbReference>
<evidence type="ECO:0000256" key="17">
    <source>
        <dbReference type="ARBA" id="ARBA00022753"/>
    </source>
</evidence>
<evidence type="ECO:0000256" key="2">
    <source>
        <dbReference type="ARBA" id="ARBA00004333"/>
    </source>
</evidence>
<keyword evidence="26" id="KW-1015">Disulfide bond</keyword>
<dbReference type="GO" id="GO:0005789">
    <property type="term" value="C:endoplasmic reticulum membrane"/>
    <property type="evidence" value="ECO:0007669"/>
    <property type="project" value="UniProtKB-SubCell"/>
</dbReference>
<comment type="catalytic activity">
    <reaction evidence="34">
        <text>coproporphyrinogen III(in) + ATP + H2O = coproporphyrinogen III(out) + ADP + phosphate + H(+)</text>
        <dbReference type="Rhea" id="RHEA:66680"/>
        <dbReference type="ChEBI" id="CHEBI:15377"/>
        <dbReference type="ChEBI" id="CHEBI:15378"/>
        <dbReference type="ChEBI" id="CHEBI:30616"/>
        <dbReference type="ChEBI" id="CHEBI:43474"/>
        <dbReference type="ChEBI" id="CHEBI:57309"/>
        <dbReference type="ChEBI" id="CHEBI:456216"/>
    </reaction>
    <physiologicalReaction direction="left-to-right" evidence="34">
        <dbReference type="Rhea" id="RHEA:66681"/>
    </physiologicalReaction>
</comment>
<feature type="transmembrane region" description="Helical" evidence="41">
    <location>
        <begin position="39"/>
        <end position="59"/>
    </location>
</feature>
<dbReference type="GO" id="GO:0015439">
    <property type="term" value="F:ABC-type heme transporter activity"/>
    <property type="evidence" value="ECO:0007669"/>
    <property type="project" value="UniProtKB-EC"/>
</dbReference>
<keyword evidence="27" id="KW-0458">Lysosome</keyword>
<dbReference type="Gene3D" id="1.20.1560.10">
    <property type="entry name" value="ABC transporter type 1, transmembrane domain"/>
    <property type="match status" value="1"/>
</dbReference>
<evidence type="ECO:0000256" key="3">
    <source>
        <dbReference type="ARBA" id="ARBA00004337"/>
    </source>
</evidence>
<comment type="subunit">
    <text evidence="11">Homodimer.</text>
</comment>
<comment type="catalytic activity">
    <reaction evidence="36">
        <text>protoporphyrin IX(in) + ATP + H2O = protoporphyrin IX(out) + ADP + phosphate + H(+)</text>
        <dbReference type="Rhea" id="RHEA:61336"/>
        <dbReference type="ChEBI" id="CHEBI:15377"/>
        <dbReference type="ChEBI" id="CHEBI:15378"/>
        <dbReference type="ChEBI" id="CHEBI:30616"/>
        <dbReference type="ChEBI" id="CHEBI:43474"/>
        <dbReference type="ChEBI" id="CHEBI:57306"/>
        <dbReference type="ChEBI" id="CHEBI:456216"/>
    </reaction>
    <physiologicalReaction direction="left-to-right" evidence="36">
        <dbReference type="Rhea" id="RHEA:61337"/>
    </physiologicalReaction>
</comment>
<keyword evidence="17" id="KW-0967">Endosome</keyword>
<name>A0A1X2GWW1_9FUNG</name>
<dbReference type="InterPro" id="IPR003439">
    <property type="entry name" value="ABC_transporter-like_ATP-bd"/>
</dbReference>
<dbReference type="GO" id="GO:0031901">
    <property type="term" value="C:early endosome membrane"/>
    <property type="evidence" value="ECO:0007669"/>
    <property type="project" value="UniProtKB-SubCell"/>
</dbReference>
<dbReference type="CDD" id="cd03253">
    <property type="entry name" value="ABCC_ATM1_transporter"/>
    <property type="match status" value="1"/>
</dbReference>
<dbReference type="InterPro" id="IPR039421">
    <property type="entry name" value="Type_1_exporter"/>
</dbReference>
<evidence type="ECO:0000256" key="29">
    <source>
        <dbReference type="ARBA" id="ARBA00024363"/>
    </source>
</evidence>
<keyword evidence="18" id="KW-1000">Mitochondrion outer membrane</keyword>
<evidence type="ECO:0000259" key="43">
    <source>
        <dbReference type="PROSITE" id="PS50929"/>
    </source>
</evidence>
<evidence type="ECO:0000256" key="33">
    <source>
        <dbReference type="ARBA" id="ARBA00047649"/>
    </source>
</evidence>
<evidence type="ECO:0000256" key="14">
    <source>
        <dbReference type="ARBA" id="ARBA00022525"/>
    </source>
</evidence>
<evidence type="ECO:0000256" key="5">
    <source>
        <dbReference type="ARBA" id="ARBA00004414"/>
    </source>
</evidence>
<evidence type="ECO:0000256" key="9">
    <source>
        <dbReference type="ARBA" id="ARBA00004653"/>
    </source>
</evidence>
<dbReference type="InterPro" id="IPR003593">
    <property type="entry name" value="AAA+_ATPase"/>
</dbReference>
<comment type="catalytic activity">
    <reaction evidence="35">
        <text>uroporphyrin I(in) + ATP + H2O = uroporphyrin I(out) + ADP + phosphate + H(+)</text>
        <dbReference type="Rhea" id="RHEA:66772"/>
        <dbReference type="ChEBI" id="CHEBI:15377"/>
        <dbReference type="ChEBI" id="CHEBI:15378"/>
        <dbReference type="ChEBI" id="CHEBI:30616"/>
        <dbReference type="ChEBI" id="CHEBI:43474"/>
        <dbReference type="ChEBI" id="CHEBI:167480"/>
        <dbReference type="ChEBI" id="CHEBI:456216"/>
    </reaction>
    <physiologicalReaction direction="left-to-right" evidence="35">
        <dbReference type="Rhea" id="RHEA:66773"/>
    </physiologicalReaction>
</comment>
<organism evidence="44 45">
    <name type="scientific">Hesseltinella vesiculosa</name>
    <dbReference type="NCBI Taxonomy" id="101127"/>
    <lineage>
        <taxon>Eukaryota</taxon>
        <taxon>Fungi</taxon>
        <taxon>Fungi incertae sedis</taxon>
        <taxon>Mucoromycota</taxon>
        <taxon>Mucoromycotina</taxon>
        <taxon>Mucoromycetes</taxon>
        <taxon>Mucorales</taxon>
        <taxon>Cunninghamellaceae</taxon>
        <taxon>Hesseltinella</taxon>
    </lineage>
</organism>
<feature type="transmembrane region" description="Helical" evidence="41">
    <location>
        <begin position="71"/>
        <end position="91"/>
    </location>
</feature>
<dbReference type="Gene3D" id="3.40.50.300">
    <property type="entry name" value="P-loop containing nucleotide triphosphate hydrolases"/>
    <property type="match status" value="1"/>
</dbReference>
<evidence type="ECO:0000256" key="13">
    <source>
        <dbReference type="ARBA" id="ARBA00022475"/>
    </source>
</evidence>
<dbReference type="GO" id="GO:0005576">
    <property type="term" value="C:extracellular region"/>
    <property type="evidence" value="ECO:0007669"/>
    <property type="project" value="UniProtKB-SubCell"/>
</dbReference>
<evidence type="ECO:0000256" key="38">
    <source>
        <dbReference type="ARBA" id="ARBA00048510"/>
    </source>
</evidence>
<dbReference type="GO" id="GO:0020037">
    <property type="term" value="F:heme binding"/>
    <property type="evidence" value="ECO:0007669"/>
    <property type="project" value="TreeGrafter"/>
</dbReference>
<evidence type="ECO:0000256" key="20">
    <source>
        <dbReference type="ARBA" id="ARBA00022840"/>
    </source>
</evidence>
<evidence type="ECO:0000256" key="24">
    <source>
        <dbReference type="ARBA" id="ARBA00023128"/>
    </source>
</evidence>
<dbReference type="InterPro" id="IPR032410">
    <property type="entry name" value="ABCB6_N"/>
</dbReference>
<keyword evidence="22 41" id="KW-1133">Transmembrane helix</keyword>
<comment type="similarity">
    <text evidence="29">Belongs to the ABC transporter superfamily. ABCB family. Heavy Metal importer (TC 3.A.1.210) subfamily.</text>
</comment>
<gene>
    <name evidence="44" type="ORF">DM01DRAFT_318095</name>
</gene>
<keyword evidence="23" id="KW-0333">Golgi apparatus</keyword>
<evidence type="ECO:0000256" key="30">
    <source>
        <dbReference type="ARBA" id="ARBA00024385"/>
    </source>
</evidence>
<keyword evidence="24" id="KW-0496">Mitochondrion</keyword>
<evidence type="ECO:0000256" key="21">
    <source>
        <dbReference type="ARBA" id="ARBA00022967"/>
    </source>
</evidence>
<dbReference type="Pfam" id="PF16185">
    <property type="entry name" value="MTABC_N"/>
    <property type="match status" value="1"/>
</dbReference>
<evidence type="ECO:0000313" key="44">
    <source>
        <dbReference type="EMBL" id="ORX62569.1"/>
    </source>
</evidence>
<evidence type="ECO:0000256" key="19">
    <source>
        <dbReference type="ARBA" id="ARBA00022824"/>
    </source>
</evidence>
<evidence type="ECO:0000256" key="1">
    <source>
        <dbReference type="ARBA" id="ARBA00004146"/>
    </source>
</evidence>
<dbReference type="SMART" id="SM00382">
    <property type="entry name" value="AAA"/>
    <property type="match status" value="1"/>
</dbReference>
<dbReference type="InterPro" id="IPR011527">
    <property type="entry name" value="ABC1_TM_dom"/>
</dbReference>
<feature type="domain" description="ABC transporter" evidence="42">
    <location>
        <begin position="513"/>
        <end position="747"/>
    </location>
</feature>
<dbReference type="InterPro" id="IPR017871">
    <property type="entry name" value="ABC_transporter-like_CS"/>
</dbReference>
<dbReference type="AlphaFoldDB" id="A0A1X2GWW1"/>
<evidence type="ECO:0000256" key="22">
    <source>
        <dbReference type="ARBA" id="ARBA00022989"/>
    </source>
</evidence>
<evidence type="ECO:0000256" key="26">
    <source>
        <dbReference type="ARBA" id="ARBA00023157"/>
    </source>
</evidence>
<dbReference type="FunFam" id="3.40.50.300:FF:000186">
    <property type="entry name" value="ATP-binding cassette sub-family B member 7, mitochondrial"/>
    <property type="match status" value="1"/>
</dbReference>
<evidence type="ECO:0000256" key="6">
    <source>
        <dbReference type="ARBA" id="ARBA00004477"/>
    </source>
</evidence>
<evidence type="ECO:0000256" key="8">
    <source>
        <dbReference type="ARBA" id="ARBA00004651"/>
    </source>
</evidence>
<dbReference type="PANTHER" id="PTHR24221:SF654">
    <property type="entry name" value="ATP-BINDING CASSETTE SUB-FAMILY B MEMBER 6"/>
    <property type="match status" value="1"/>
</dbReference>
<keyword evidence="25 41" id="KW-0472">Membrane</keyword>
<keyword evidence="12" id="KW-0813">Transport</keyword>
<dbReference type="InterPro" id="IPR027417">
    <property type="entry name" value="P-loop_NTPase"/>
</dbReference>
<keyword evidence="45" id="KW-1185">Reference proteome</keyword>
<dbReference type="GO" id="GO:0005774">
    <property type="term" value="C:vacuolar membrane"/>
    <property type="evidence" value="ECO:0007669"/>
    <property type="project" value="TreeGrafter"/>
</dbReference>
<comment type="catalytic activity">
    <reaction evidence="37">
        <text>pheophorbide a(in) + ATP + H2O = pheophorbide a(out) + ADP + phosphate + H(+)</text>
        <dbReference type="Rhea" id="RHEA:61360"/>
        <dbReference type="ChEBI" id="CHEBI:15377"/>
        <dbReference type="ChEBI" id="CHEBI:15378"/>
        <dbReference type="ChEBI" id="CHEBI:30616"/>
        <dbReference type="ChEBI" id="CHEBI:43474"/>
        <dbReference type="ChEBI" id="CHEBI:58687"/>
        <dbReference type="ChEBI" id="CHEBI:456216"/>
    </reaction>
    <physiologicalReaction direction="left-to-right" evidence="37">
        <dbReference type="Rhea" id="RHEA:61361"/>
    </physiologicalReaction>
</comment>
<feature type="transmembrane region" description="Helical" evidence="41">
    <location>
        <begin position="310"/>
        <end position="330"/>
    </location>
</feature>
<dbReference type="SUPFAM" id="SSF52540">
    <property type="entry name" value="P-loop containing nucleoside triphosphate hydrolases"/>
    <property type="match status" value="1"/>
</dbReference>
<dbReference type="GO" id="GO:0005741">
    <property type="term" value="C:mitochondrial outer membrane"/>
    <property type="evidence" value="ECO:0007669"/>
    <property type="project" value="UniProtKB-SubCell"/>
</dbReference>
<evidence type="ECO:0000256" key="23">
    <source>
        <dbReference type="ARBA" id="ARBA00023034"/>
    </source>
</evidence>
<dbReference type="InterPro" id="IPR036640">
    <property type="entry name" value="ABC1_TM_sf"/>
</dbReference>
<accession>A0A1X2GWW1</accession>
<protein>
    <recommendedName>
        <fullName evidence="31">ATP-binding cassette sub-family B member 6</fullName>
        <ecNumber evidence="30">7.6.2.5</ecNumber>
    </recommendedName>
    <alternativeName>
        <fullName evidence="32">ABC-type heme transporter ABCB6</fullName>
    </alternativeName>
</protein>
<keyword evidence="14" id="KW-0964">Secreted</keyword>
<evidence type="ECO:0000256" key="40">
    <source>
        <dbReference type="ARBA" id="ARBA00049398"/>
    </source>
</evidence>
<evidence type="ECO:0000256" key="18">
    <source>
        <dbReference type="ARBA" id="ARBA00022787"/>
    </source>
</evidence>
<evidence type="ECO:0000313" key="45">
    <source>
        <dbReference type="Proteomes" id="UP000242146"/>
    </source>
</evidence>
<dbReference type="OrthoDB" id="6500128at2759"/>
<evidence type="ECO:0000256" key="36">
    <source>
        <dbReference type="ARBA" id="ARBA00048309"/>
    </source>
</evidence>
<comment type="catalytic activity">
    <reaction evidence="40">
        <text>coproporphyrin I(in) + ATP + H2O = coproporphyrin I(out) + ADP + phosphate + H(+)</text>
        <dbReference type="Rhea" id="RHEA:66768"/>
        <dbReference type="ChEBI" id="CHEBI:15377"/>
        <dbReference type="ChEBI" id="CHEBI:15378"/>
        <dbReference type="ChEBI" id="CHEBI:30616"/>
        <dbReference type="ChEBI" id="CHEBI:43474"/>
        <dbReference type="ChEBI" id="CHEBI:167478"/>
        <dbReference type="ChEBI" id="CHEBI:456216"/>
    </reaction>
    <physiologicalReaction direction="left-to-right" evidence="40">
        <dbReference type="Rhea" id="RHEA:66769"/>
    </physiologicalReaction>
</comment>
<dbReference type="EMBL" id="MCGT01000001">
    <property type="protein sequence ID" value="ORX62569.1"/>
    <property type="molecule type" value="Genomic_DNA"/>
</dbReference>
<dbReference type="EC" id="7.6.2.5" evidence="30"/>
<comment type="caution">
    <text evidence="44">The sequence shown here is derived from an EMBL/GenBank/DDBJ whole genome shotgun (WGS) entry which is preliminary data.</text>
</comment>
<keyword evidence="21" id="KW-1278">Translocase</keyword>
<reference evidence="44 45" key="1">
    <citation type="submission" date="2016-07" db="EMBL/GenBank/DDBJ databases">
        <title>Pervasive Adenine N6-methylation of Active Genes in Fungi.</title>
        <authorList>
            <consortium name="DOE Joint Genome Institute"/>
            <person name="Mondo S.J."/>
            <person name="Dannebaum R.O."/>
            <person name="Kuo R.C."/>
            <person name="Labutti K."/>
            <person name="Haridas S."/>
            <person name="Kuo A."/>
            <person name="Salamov A."/>
            <person name="Ahrendt S.R."/>
            <person name="Lipzen A."/>
            <person name="Sullivan W."/>
            <person name="Andreopoulos W.B."/>
            <person name="Clum A."/>
            <person name="Lindquist E."/>
            <person name="Daum C."/>
            <person name="Ramamoorthy G.K."/>
            <person name="Gryganskyi A."/>
            <person name="Culley D."/>
            <person name="Magnuson J.K."/>
            <person name="James T.Y."/>
            <person name="O'Malley M.A."/>
            <person name="Stajich J.E."/>
            <person name="Spatafora J.W."/>
            <person name="Visel A."/>
            <person name="Grigoriev I.V."/>
        </authorList>
    </citation>
    <scope>NUCLEOTIDE SEQUENCE [LARGE SCALE GENOMIC DNA]</scope>
    <source>
        <strain evidence="44 45">NRRL 3301</strain>
    </source>
</reference>
<evidence type="ECO:0000256" key="12">
    <source>
        <dbReference type="ARBA" id="ARBA00022448"/>
    </source>
</evidence>
<evidence type="ECO:0000256" key="10">
    <source>
        <dbReference type="ARBA" id="ARBA00004656"/>
    </source>
</evidence>
<dbReference type="STRING" id="101127.A0A1X2GWW1"/>
<dbReference type="PROSITE" id="PS00211">
    <property type="entry name" value="ABC_TRANSPORTER_1"/>
    <property type="match status" value="1"/>
</dbReference>
<feature type="transmembrane region" description="Helical" evidence="41">
    <location>
        <begin position="336"/>
        <end position="355"/>
    </location>
</feature>
<evidence type="ECO:0000256" key="32">
    <source>
        <dbReference type="ARBA" id="ARBA00031413"/>
    </source>
</evidence>
<evidence type="ECO:0000256" key="11">
    <source>
        <dbReference type="ARBA" id="ARBA00011738"/>
    </source>
</evidence>
<proteinExistence type="inferred from homology"/>
<feature type="domain" description="ABC transmembrane type-1" evidence="43">
    <location>
        <begin position="194"/>
        <end position="479"/>
    </location>
</feature>